<feature type="domain" description="DUF6570" evidence="2">
    <location>
        <begin position="245"/>
        <end position="388"/>
    </location>
</feature>
<dbReference type="AlphaFoldDB" id="A0A2X0LXJ4"/>
<dbReference type="Proteomes" id="UP000249464">
    <property type="component" value="Unassembled WGS sequence"/>
</dbReference>
<keyword evidence="4" id="KW-1185">Reference proteome</keyword>
<proteinExistence type="predicted"/>
<dbReference type="InterPro" id="IPR046700">
    <property type="entry name" value="DUF6570"/>
</dbReference>
<dbReference type="EMBL" id="FQNC01000041">
    <property type="protein sequence ID" value="SGY29091.1"/>
    <property type="molecule type" value="Genomic_DNA"/>
</dbReference>
<sequence length="578" mass="64903">MSLLSDLVHLRTIEVTPEHLNLHNVLSLASTTSDSRRSSRRTNQAQYVYSGPRLRNSPVSALDDVVVKYSLGQLVRSNLNFSMDLLKELCRVRHVEGYSRRNPLAKELFLQALLWQCDPHCNACSNGPRFVLNGMITSPRLRLFCCLVCSERVFGHNVRWVPEVDMKREESGIWKVLTNSTLRTDLRPPTYDFSAWRGALIDPRGLHRPSDLNDRIVYSSTKDALQCSLCPDCFKSLFPTTGPPTKPPRSLSNGFYRALDHVPADVRECFSNASQLEHLVTGRARAYKIVYKLTRFGDPKAQQKFTRGNTLIFSQNTASFTDVLPMSVEELADSVYVLFCEGSPNLTELDKRRPMIVKQNRIQKMLRWLTNESKNPTYSAVSFDGERLAQLVRRSSGALDQTSPASTAVSASSSTSASVPVAPQVSDQQIADGDGLVPDFNQDKPTYVIPTGDTPLWESSDKLLLSKLWPHLDPFGLISFCVERDVKFLWTSKSSIGSICTTAIFDATQKVARIATALLEIDMDVLAEMIKKSKDTKRYKATTEAEKDLNRIMAELPSVGDKIHDTTTQMLDTRNEIR</sequence>
<feature type="region of interest" description="Disordered" evidence="1">
    <location>
        <begin position="396"/>
        <end position="423"/>
    </location>
</feature>
<name>A0A2X0LXJ4_9BASI</name>
<gene>
    <name evidence="3" type="primary">BQ5605_C002g01013</name>
    <name evidence="3" type="ORF">BQ5605_C002G01013</name>
</gene>
<accession>A0A2X0LXJ4</accession>
<evidence type="ECO:0000313" key="4">
    <source>
        <dbReference type="Proteomes" id="UP000249464"/>
    </source>
</evidence>
<organism evidence="3 4">
    <name type="scientific">Microbotryum silenes-dioicae</name>
    <dbReference type="NCBI Taxonomy" id="796604"/>
    <lineage>
        <taxon>Eukaryota</taxon>
        <taxon>Fungi</taxon>
        <taxon>Dikarya</taxon>
        <taxon>Basidiomycota</taxon>
        <taxon>Pucciniomycotina</taxon>
        <taxon>Microbotryomycetes</taxon>
        <taxon>Microbotryales</taxon>
        <taxon>Microbotryaceae</taxon>
        <taxon>Microbotryum</taxon>
    </lineage>
</organism>
<evidence type="ECO:0000256" key="1">
    <source>
        <dbReference type="SAM" id="MobiDB-lite"/>
    </source>
</evidence>
<evidence type="ECO:0000313" key="3">
    <source>
        <dbReference type="EMBL" id="SGY29091.1"/>
    </source>
</evidence>
<evidence type="ECO:0000259" key="2">
    <source>
        <dbReference type="Pfam" id="PF20209"/>
    </source>
</evidence>
<protein>
    <submittedName>
        <fullName evidence="3">BQ5605_C002g01013 protein</fullName>
    </submittedName>
</protein>
<reference evidence="3 4" key="1">
    <citation type="submission" date="2016-11" db="EMBL/GenBank/DDBJ databases">
        <authorList>
            <person name="Jaros S."/>
            <person name="Januszkiewicz K."/>
            <person name="Wedrychowicz H."/>
        </authorList>
    </citation>
    <scope>NUCLEOTIDE SEQUENCE [LARGE SCALE GENOMIC DNA]</scope>
</reference>
<dbReference type="Pfam" id="PF20209">
    <property type="entry name" value="DUF6570"/>
    <property type="match status" value="1"/>
</dbReference>
<feature type="compositionally biased region" description="Low complexity" evidence="1">
    <location>
        <begin position="402"/>
        <end position="423"/>
    </location>
</feature>